<dbReference type="PANTHER" id="PTHR47043">
    <property type="entry name" value="UDP-N-ACETYLGLUCOSAMINE TRANSFERASE SUBUNIT ALG13"/>
    <property type="match status" value="1"/>
</dbReference>
<keyword evidence="7 9" id="KW-0808">Transferase</keyword>
<comment type="subunit">
    <text evidence="1 7">Heterodimer with ALG14 to form a functional enzyme.</text>
</comment>
<organism evidence="9 10">
    <name type="scientific">Ascosphaera apis ARSEF 7405</name>
    <dbReference type="NCBI Taxonomy" id="392613"/>
    <lineage>
        <taxon>Eukaryota</taxon>
        <taxon>Fungi</taxon>
        <taxon>Dikarya</taxon>
        <taxon>Ascomycota</taxon>
        <taxon>Pezizomycotina</taxon>
        <taxon>Eurotiomycetes</taxon>
        <taxon>Eurotiomycetidae</taxon>
        <taxon>Onygenales</taxon>
        <taxon>Ascosphaeraceae</taxon>
        <taxon>Ascosphaera</taxon>
    </lineage>
</organism>
<dbReference type="Gene3D" id="3.40.50.2000">
    <property type="entry name" value="Glycogen Phosphorylase B"/>
    <property type="match status" value="1"/>
</dbReference>
<dbReference type="GO" id="GO:0006488">
    <property type="term" value="P:dolichol-linked oligosaccharide biosynthetic process"/>
    <property type="evidence" value="ECO:0007669"/>
    <property type="project" value="TreeGrafter"/>
</dbReference>
<comment type="caution">
    <text evidence="9">The sequence shown here is derived from an EMBL/GenBank/DDBJ whole genome shotgun (WGS) entry which is preliminary data.</text>
</comment>
<dbReference type="InterPro" id="IPR007235">
    <property type="entry name" value="Glyco_trans_28_C"/>
</dbReference>
<evidence type="ECO:0000256" key="5">
    <source>
        <dbReference type="ARBA" id="ARBA00032061"/>
    </source>
</evidence>
<evidence type="ECO:0000313" key="10">
    <source>
        <dbReference type="Proteomes" id="UP000242877"/>
    </source>
</evidence>
<dbReference type="EMBL" id="AZGZ01000048">
    <property type="protein sequence ID" value="KZZ86764.1"/>
    <property type="molecule type" value="Genomic_DNA"/>
</dbReference>
<comment type="subcellular location">
    <subcellularLocation>
        <location evidence="7">Endoplasmic reticulum</location>
    </subcellularLocation>
</comment>
<evidence type="ECO:0000256" key="1">
    <source>
        <dbReference type="ARBA" id="ARBA00011198"/>
    </source>
</evidence>
<evidence type="ECO:0000313" key="9">
    <source>
        <dbReference type="EMBL" id="KZZ86764.1"/>
    </source>
</evidence>
<comment type="similarity">
    <text evidence="7">Belongs to the glycosyltransferase 28 family.</text>
</comment>
<protein>
    <recommendedName>
        <fullName evidence="3 7">UDP-N-acetylglucosamine transferase subunit ALG13</fullName>
        <ecNumber evidence="2 7">2.4.1.141</ecNumber>
    </recommendedName>
    <alternativeName>
        <fullName evidence="5 7">Asparagine-linked glycosylation protein 13</fullName>
    </alternativeName>
</protein>
<dbReference type="OrthoDB" id="20273at2759"/>
<keyword evidence="10" id="KW-1185">Reference proteome</keyword>
<proteinExistence type="inferred from homology"/>
<dbReference type="SUPFAM" id="SSF53756">
    <property type="entry name" value="UDP-Glycosyltransferase/glycogen phosphorylase"/>
    <property type="match status" value="1"/>
</dbReference>
<dbReference type="GO" id="GO:0043541">
    <property type="term" value="C:UDP-N-acetylglucosamine transferase complex"/>
    <property type="evidence" value="ECO:0007669"/>
    <property type="project" value="TreeGrafter"/>
</dbReference>
<dbReference type="AlphaFoldDB" id="A0A167UY46"/>
<evidence type="ECO:0000256" key="4">
    <source>
        <dbReference type="ARBA" id="ARBA00024804"/>
    </source>
</evidence>
<name>A0A167UY46_9EURO</name>
<keyword evidence="7" id="KW-0256">Endoplasmic reticulum</keyword>
<accession>A0A167UY46</accession>
<reference evidence="9 10" key="1">
    <citation type="journal article" date="2016" name="Genome Biol. Evol.">
        <title>Divergent and convergent evolution of fungal pathogenicity.</title>
        <authorList>
            <person name="Shang Y."/>
            <person name="Xiao G."/>
            <person name="Zheng P."/>
            <person name="Cen K."/>
            <person name="Zhan S."/>
            <person name="Wang C."/>
        </authorList>
    </citation>
    <scope>NUCLEOTIDE SEQUENCE [LARGE SCALE GENOMIC DNA]</scope>
    <source>
        <strain evidence="9 10">ARSEF 7405</strain>
    </source>
</reference>
<keyword evidence="7" id="KW-0328">Glycosyltransferase</keyword>
<evidence type="ECO:0000256" key="6">
    <source>
        <dbReference type="ARBA" id="ARBA00048184"/>
    </source>
</evidence>
<comment type="function">
    <text evidence="4 7">Involved in protein N-glycosylation. Essential for the second step of the dolichol-linked oligosaccharide pathway.</text>
</comment>
<evidence type="ECO:0000256" key="3">
    <source>
        <dbReference type="ARBA" id="ARBA00017468"/>
    </source>
</evidence>
<sequence length="210" mass="23229">MHDRAASANMESSGHQQKVCFVTVGATAPFDTLIVEVIAAPFLKALTAKNYTHLIIQHGHCSDSVRFQFDEAKKFVAEHLSSKLSIHGFEFKENLETDLFQVKNTPERGIEEGVVLSHAGSGTILQVMRLGLPLIVVPNPELMNNHQDELAQALSNEKYVVHGKLGNLANALDEAESLRHHLHAYPRSHNNQNSRGLAGVIEDELGMYME</sequence>
<dbReference type="EC" id="2.4.1.141" evidence="2 7"/>
<dbReference type="PANTHER" id="PTHR47043:SF1">
    <property type="entry name" value="UDP-N-ACETYLGLUCOSAMINE TRANSFERASE SUBUNIT ALG13"/>
    <property type="match status" value="1"/>
</dbReference>
<comment type="catalytic activity">
    <reaction evidence="6">
        <text>an N-acetyl-alpha-D-glucosaminyl-diphospho-di-trans,poly-cis-dolichol + UDP-N-acetyl-alpha-D-glucosamine = an N,N'-diacetylchitobiosyl-diphospho-di-trans,poly-cis-dolichol + UDP + H(+)</text>
        <dbReference type="Rhea" id="RHEA:23380"/>
        <dbReference type="Rhea" id="RHEA-COMP:19507"/>
        <dbReference type="Rhea" id="RHEA-COMP:19510"/>
        <dbReference type="ChEBI" id="CHEBI:15378"/>
        <dbReference type="ChEBI" id="CHEBI:57269"/>
        <dbReference type="ChEBI" id="CHEBI:57705"/>
        <dbReference type="ChEBI" id="CHEBI:58223"/>
        <dbReference type="ChEBI" id="CHEBI:58427"/>
        <dbReference type="EC" id="2.4.1.141"/>
    </reaction>
</comment>
<dbReference type="Proteomes" id="UP000242877">
    <property type="component" value="Unassembled WGS sequence"/>
</dbReference>
<dbReference type="GO" id="GO:0004577">
    <property type="term" value="F:N-acetylglucosaminyldiphosphodolichol N-acetylglucosaminyltransferase activity"/>
    <property type="evidence" value="ECO:0007669"/>
    <property type="project" value="UniProtKB-EC"/>
</dbReference>
<feature type="domain" description="Glycosyl transferase family 28 C-terminal" evidence="8">
    <location>
        <begin position="19"/>
        <end position="191"/>
    </location>
</feature>
<dbReference type="InterPro" id="IPR052474">
    <property type="entry name" value="UDP-GlcNAc_transferase"/>
</dbReference>
<evidence type="ECO:0000256" key="2">
    <source>
        <dbReference type="ARBA" id="ARBA00012614"/>
    </source>
</evidence>
<evidence type="ECO:0000259" key="8">
    <source>
        <dbReference type="Pfam" id="PF04101"/>
    </source>
</evidence>
<dbReference type="VEuPathDB" id="FungiDB:AAP_06234"/>
<gene>
    <name evidence="7" type="primary">ALG13</name>
    <name evidence="9" type="ORF">AAP_06234</name>
</gene>
<evidence type="ECO:0000256" key="7">
    <source>
        <dbReference type="RuleBase" id="RU362128"/>
    </source>
</evidence>
<dbReference type="Pfam" id="PF04101">
    <property type="entry name" value="Glyco_tran_28_C"/>
    <property type="match status" value="1"/>
</dbReference>